<keyword evidence="2" id="KW-0689">Ribosomal protein</keyword>
<name>A0A2Y9QS70_TRIMA</name>
<dbReference type="GO" id="GO:1990904">
    <property type="term" value="C:ribonucleoprotein complex"/>
    <property type="evidence" value="ECO:0007669"/>
    <property type="project" value="UniProtKB-KW"/>
</dbReference>
<evidence type="ECO:0000313" key="7">
    <source>
        <dbReference type="Proteomes" id="UP000248480"/>
    </source>
</evidence>
<evidence type="ECO:0000313" key="8">
    <source>
        <dbReference type="RefSeq" id="XP_023584246.1"/>
    </source>
</evidence>
<dbReference type="Proteomes" id="UP000248480">
    <property type="component" value="Unplaced"/>
</dbReference>
<evidence type="ECO:0000256" key="2">
    <source>
        <dbReference type="ARBA" id="ARBA00022980"/>
    </source>
</evidence>
<comment type="similarity">
    <text evidence="1">Belongs to the eukaryotic ribosomal protein eL30 family.</text>
</comment>
<dbReference type="AlphaFoldDB" id="A0A2Y9QS70"/>
<keyword evidence="3" id="KW-0687">Ribonucleoprotein</keyword>
<keyword evidence="7" id="KW-1185">Reference proteome</keyword>
<proteinExistence type="inferred from homology"/>
<reference evidence="8" key="1">
    <citation type="submission" date="2025-08" db="UniProtKB">
        <authorList>
            <consortium name="RefSeq"/>
        </authorList>
    </citation>
    <scope>IDENTIFICATION</scope>
</reference>
<dbReference type="InterPro" id="IPR004038">
    <property type="entry name" value="Ribosomal_eL8/eL30/eS12/Gad45"/>
</dbReference>
<dbReference type="InParanoid" id="A0A2Y9QS70"/>
<dbReference type="InterPro" id="IPR029064">
    <property type="entry name" value="Ribosomal_eL30-like_sf"/>
</dbReference>
<accession>A0A2Y9QS70</accession>
<dbReference type="PANTHER" id="PTHR11449">
    <property type="entry name" value="RIBOSOMAL PROTEIN L30"/>
    <property type="match status" value="1"/>
</dbReference>
<dbReference type="KEGG" id="tmu:105756128"/>
<dbReference type="SUPFAM" id="SSF55315">
    <property type="entry name" value="L30e-like"/>
    <property type="match status" value="1"/>
</dbReference>
<dbReference type="Pfam" id="PF01248">
    <property type="entry name" value="Ribosomal_L7Ae"/>
    <property type="match status" value="1"/>
</dbReference>
<dbReference type="GO" id="GO:0005840">
    <property type="term" value="C:ribosome"/>
    <property type="evidence" value="ECO:0007669"/>
    <property type="project" value="UniProtKB-KW"/>
</dbReference>
<evidence type="ECO:0000256" key="1">
    <source>
        <dbReference type="ARBA" id="ARBA00007326"/>
    </source>
</evidence>
<evidence type="ECO:0000256" key="3">
    <source>
        <dbReference type="ARBA" id="ARBA00023274"/>
    </source>
</evidence>
<dbReference type="Gene3D" id="3.30.1330.30">
    <property type="match status" value="1"/>
</dbReference>
<organism evidence="7 8">
    <name type="scientific">Trichechus manatus latirostris</name>
    <name type="common">Florida manatee</name>
    <dbReference type="NCBI Taxonomy" id="127582"/>
    <lineage>
        <taxon>Eukaryota</taxon>
        <taxon>Metazoa</taxon>
        <taxon>Chordata</taxon>
        <taxon>Craniata</taxon>
        <taxon>Vertebrata</taxon>
        <taxon>Euteleostomi</taxon>
        <taxon>Mammalia</taxon>
        <taxon>Eutheria</taxon>
        <taxon>Afrotheria</taxon>
        <taxon>Sirenia</taxon>
        <taxon>Trichechidae</taxon>
        <taxon>Trichechus</taxon>
    </lineage>
</organism>
<dbReference type="FunFam" id="3.30.1330.30:FF:000001">
    <property type="entry name" value="60S ribosomal protein L30"/>
    <property type="match status" value="1"/>
</dbReference>
<gene>
    <name evidence="8" type="primary">LOC105756128</name>
</gene>
<evidence type="ECO:0000256" key="4">
    <source>
        <dbReference type="ARBA" id="ARBA00035231"/>
    </source>
</evidence>
<dbReference type="RefSeq" id="XP_023584246.1">
    <property type="nucleotide sequence ID" value="XM_023728478.1"/>
</dbReference>
<protein>
    <recommendedName>
        <fullName evidence="4">Large ribosomal subunit protein eL30</fullName>
    </recommendedName>
    <alternativeName>
        <fullName evidence="5">60S ribosomal protein L30</fullName>
    </alternativeName>
</protein>
<evidence type="ECO:0000256" key="5">
    <source>
        <dbReference type="ARBA" id="ARBA00035336"/>
    </source>
</evidence>
<dbReference type="GO" id="GO:0003723">
    <property type="term" value="F:RNA binding"/>
    <property type="evidence" value="ECO:0007669"/>
    <property type="project" value="InterPro"/>
</dbReference>
<dbReference type="GeneID" id="105756128"/>
<dbReference type="STRING" id="127582.A0A2Y9QS70"/>
<sequence>MATKNTEKSLESINSRLQIVMKSGNYVLGYKQSLKMIRQGKDKLGMFVNNCLALWKSEIKSTTPCRPKHHYNGNNIELGTVCRRYYRVCMLAIIDAGDSDIIRSMPEQTGEK</sequence>
<dbReference type="InterPro" id="IPR039109">
    <property type="entry name" value="Ribosomal_eL30-like"/>
</dbReference>
<feature type="domain" description="Ribosomal protein eL8/eL30/eS12/Gadd45" evidence="6">
    <location>
        <begin position="12"/>
        <end position="102"/>
    </location>
</feature>
<evidence type="ECO:0000259" key="6">
    <source>
        <dbReference type="Pfam" id="PF01248"/>
    </source>
</evidence>